<evidence type="ECO:0000256" key="17">
    <source>
        <dbReference type="ARBA" id="ARBA00048679"/>
    </source>
</evidence>
<dbReference type="EMBL" id="BJWL01000016">
    <property type="protein sequence ID" value="GFZ04220.1"/>
    <property type="molecule type" value="Genomic_DNA"/>
</dbReference>
<dbReference type="GO" id="GO:0016020">
    <property type="term" value="C:membrane"/>
    <property type="evidence" value="ECO:0007669"/>
    <property type="project" value="UniProtKB-SubCell"/>
</dbReference>
<evidence type="ECO:0000256" key="11">
    <source>
        <dbReference type="ARBA" id="ARBA00022777"/>
    </source>
</evidence>
<dbReference type="Proteomes" id="UP000585474">
    <property type="component" value="Unassembled WGS sequence"/>
</dbReference>
<evidence type="ECO:0000256" key="6">
    <source>
        <dbReference type="ARBA" id="ARBA00022679"/>
    </source>
</evidence>
<keyword evidence="10 18" id="KW-0547">Nucleotide-binding</keyword>
<dbReference type="InterPro" id="IPR001245">
    <property type="entry name" value="Ser-Thr/Tyr_kinase_cat_dom"/>
</dbReference>
<evidence type="ECO:0000256" key="19">
    <source>
        <dbReference type="SAM" id="Phobius"/>
    </source>
</evidence>
<evidence type="ECO:0000256" key="14">
    <source>
        <dbReference type="ARBA" id="ARBA00023136"/>
    </source>
</evidence>
<dbReference type="GO" id="GO:0004674">
    <property type="term" value="F:protein serine/threonine kinase activity"/>
    <property type="evidence" value="ECO:0007669"/>
    <property type="project" value="UniProtKB-KW"/>
</dbReference>
<dbReference type="FunFam" id="1.10.510.10:FF:000146">
    <property type="entry name" value="LRR receptor-like serine/threonine-protein kinase IOS1"/>
    <property type="match status" value="1"/>
</dbReference>
<name>A0A7J0G0X9_9ERIC</name>
<dbReference type="Pfam" id="PF07714">
    <property type="entry name" value="PK_Tyr_Ser-Thr"/>
    <property type="match status" value="1"/>
</dbReference>
<evidence type="ECO:0000256" key="13">
    <source>
        <dbReference type="ARBA" id="ARBA00022989"/>
    </source>
</evidence>
<dbReference type="Pfam" id="PF12819">
    <property type="entry name" value="Malectin_like"/>
    <property type="match status" value="1"/>
</dbReference>
<dbReference type="InterPro" id="IPR017441">
    <property type="entry name" value="Protein_kinase_ATP_BS"/>
</dbReference>
<dbReference type="InterPro" id="IPR003591">
    <property type="entry name" value="Leu-rich_rpt_typical-subtyp"/>
</dbReference>
<evidence type="ECO:0000256" key="7">
    <source>
        <dbReference type="ARBA" id="ARBA00022692"/>
    </source>
</evidence>
<feature type="transmembrane region" description="Helical" evidence="19">
    <location>
        <begin position="16"/>
        <end position="38"/>
    </location>
</feature>
<evidence type="ECO:0000313" key="21">
    <source>
        <dbReference type="EMBL" id="GFZ04220.1"/>
    </source>
</evidence>
<keyword evidence="13 19" id="KW-1133">Transmembrane helix</keyword>
<dbReference type="PANTHER" id="PTHR45631:SF202">
    <property type="entry name" value="SENESCENCE-INDUCED RECEPTOR-LIKE SERINE_THREONINE-PROTEIN KINASE"/>
    <property type="match status" value="1"/>
</dbReference>
<evidence type="ECO:0000256" key="1">
    <source>
        <dbReference type="ARBA" id="ARBA00004167"/>
    </source>
</evidence>
<protein>
    <recommendedName>
        <fullName evidence="2">non-specific serine/threonine protein kinase</fullName>
        <ecNumber evidence="2">2.7.11.1</ecNumber>
    </recommendedName>
</protein>
<keyword evidence="3" id="KW-0723">Serine/threonine-protein kinase</keyword>
<dbReference type="CDD" id="cd14066">
    <property type="entry name" value="STKc_IRAK"/>
    <property type="match status" value="1"/>
</dbReference>
<dbReference type="SMART" id="SM00369">
    <property type="entry name" value="LRR_TYP"/>
    <property type="match status" value="4"/>
</dbReference>
<comment type="caution">
    <text evidence="21">The sequence shown here is derived from an EMBL/GenBank/DDBJ whole genome shotgun (WGS) entry which is preliminary data.</text>
</comment>
<dbReference type="InterPro" id="IPR000719">
    <property type="entry name" value="Prot_kinase_dom"/>
</dbReference>
<keyword evidence="4" id="KW-0597">Phosphoprotein</keyword>
<dbReference type="GO" id="GO:0005524">
    <property type="term" value="F:ATP binding"/>
    <property type="evidence" value="ECO:0007669"/>
    <property type="project" value="UniProtKB-UniRule"/>
</dbReference>
<dbReference type="PANTHER" id="PTHR45631">
    <property type="entry name" value="OS07G0107800 PROTEIN-RELATED"/>
    <property type="match status" value="1"/>
</dbReference>
<dbReference type="InterPro" id="IPR032675">
    <property type="entry name" value="LRR_dom_sf"/>
</dbReference>
<dbReference type="PROSITE" id="PS50011">
    <property type="entry name" value="PROTEIN_KINASE_DOM"/>
    <property type="match status" value="1"/>
</dbReference>
<keyword evidence="5" id="KW-0433">Leucine-rich repeat</keyword>
<keyword evidence="12 18" id="KW-0067">ATP-binding</keyword>
<dbReference type="Gene3D" id="3.80.10.10">
    <property type="entry name" value="Ribonuclease Inhibitor"/>
    <property type="match status" value="1"/>
</dbReference>
<evidence type="ECO:0000256" key="12">
    <source>
        <dbReference type="ARBA" id="ARBA00022840"/>
    </source>
</evidence>
<dbReference type="SUPFAM" id="SSF52058">
    <property type="entry name" value="L domain-like"/>
    <property type="match status" value="1"/>
</dbReference>
<evidence type="ECO:0000259" key="20">
    <source>
        <dbReference type="PROSITE" id="PS50011"/>
    </source>
</evidence>
<dbReference type="SMART" id="SM00220">
    <property type="entry name" value="S_TKc"/>
    <property type="match status" value="1"/>
</dbReference>
<dbReference type="Pfam" id="PF00560">
    <property type="entry name" value="LRR_1"/>
    <property type="match status" value="1"/>
</dbReference>
<evidence type="ECO:0000256" key="3">
    <source>
        <dbReference type="ARBA" id="ARBA00022527"/>
    </source>
</evidence>
<feature type="transmembrane region" description="Helical" evidence="19">
    <location>
        <begin position="636"/>
        <end position="657"/>
    </location>
</feature>
<keyword evidence="22" id="KW-1185">Reference proteome</keyword>
<comment type="subcellular location">
    <subcellularLocation>
        <location evidence="1">Membrane</location>
        <topology evidence="1">Single-pass membrane protein</topology>
    </subcellularLocation>
</comment>
<comment type="catalytic activity">
    <reaction evidence="16">
        <text>L-threonyl-[protein] + ATP = O-phospho-L-threonyl-[protein] + ADP + H(+)</text>
        <dbReference type="Rhea" id="RHEA:46608"/>
        <dbReference type="Rhea" id="RHEA-COMP:11060"/>
        <dbReference type="Rhea" id="RHEA-COMP:11605"/>
        <dbReference type="ChEBI" id="CHEBI:15378"/>
        <dbReference type="ChEBI" id="CHEBI:30013"/>
        <dbReference type="ChEBI" id="CHEBI:30616"/>
        <dbReference type="ChEBI" id="CHEBI:61977"/>
        <dbReference type="ChEBI" id="CHEBI:456216"/>
        <dbReference type="EC" id="2.7.11.1"/>
    </reaction>
</comment>
<sequence length="1023" mass="114987">MPLLGKTYMRRSGQAMAYWALNMCFMFMFWMVFATFHMQVHAATDDHKHVRRELVDEIPGRSSSSPFIGSQAWSDLPRPSNSGINVHSFLFLFEGFISIDCGLPVDSSGYIDQRTGIFYTSDEGFAEAGESKRITTEFSPAIDTYLQNVRSFPKFGRNCYTLKPKAGKNNTYLIRATFLYGNYDSRNLPPAFDLYLGTNLWDSLNFTDDGEIVRKEIIYIPTTDYIDICLINQSSIGVPFKGVPFISALELRLLNNDIYKTESGSSLEIWERYDYGNADNTSQPIRYKNDDYDRFWDPMLPADIATVETPLPMDSLSNNAYRLPPLILRTAVTPTHTNGSLVLSWKPPNPNSGYYIYMHFFEVNSTIDVPRKFTIDLDIDGMFPSELQNLSSDVPLTLSASGALKGVELNLKIHPSNESTFPPILNAVEIYIKKDLRLRPTRQENVDAMMNIKNSYKVNSNWQGDPCLPKNYTWVGVKCDFNHDMPIIDFLNLSLSGLKEEIIPSFANLTKLKTLDLTHNNLSGAIPEFLGKLTALKLLDLSDNSLSGTIPEFVAKLTSLKQLDLSLNSLSGTIPEFLADMPSLEILNLAGNKLTGSVPQALLSRNGSTLTLSVGDNPDLCVSECQKKKRSNKKSIVAASVISLLVLVLSVGAFVFWKCRRKRSQEMTVDSTKEVPLASKRQSFSYLEIARITNNFERRLGKGATGEVYHGYLEDQTQVAVKILFPSFTESSRNFQTEVQLLLRIHHKNLVSFLGYCNDGTNMALLYEYMANGSLKEHLSEKNANVLTWKERLQIAVDTAQGLEYLHNGCKPSVVHRDLKPDNILLNENLQAKICDFGISAIFEAESRTHITAENVAGTFGYFDPEYFRTKKLSEKSDVYSFGVVLLELITGQPNQIKDTEVTNEFTHISYWVEPSFEKRDIQNIIDSRLQGNFGIDSATMAVELAMACVPEYARQRPDMAYVLAKLKECLALESADDRALMWDTDDTGTNCSLEHAFLDGHSNASVRPNTPISLVSLSKHFL</sequence>
<dbReference type="EC" id="2.7.11.1" evidence="2"/>
<evidence type="ECO:0000256" key="8">
    <source>
        <dbReference type="ARBA" id="ARBA00022729"/>
    </source>
</evidence>
<evidence type="ECO:0000256" key="18">
    <source>
        <dbReference type="PROSITE-ProRule" id="PRU10141"/>
    </source>
</evidence>
<dbReference type="Gene3D" id="3.30.200.20">
    <property type="entry name" value="Phosphorylase Kinase, domain 1"/>
    <property type="match status" value="1"/>
</dbReference>
<evidence type="ECO:0000256" key="9">
    <source>
        <dbReference type="ARBA" id="ARBA00022737"/>
    </source>
</evidence>
<reference evidence="21 22" key="1">
    <citation type="submission" date="2019-07" db="EMBL/GenBank/DDBJ databases">
        <title>De Novo Assembly of kiwifruit Actinidia rufa.</title>
        <authorList>
            <person name="Sugita-Konishi S."/>
            <person name="Sato K."/>
            <person name="Mori E."/>
            <person name="Abe Y."/>
            <person name="Kisaki G."/>
            <person name="Hamano K."/>
            <person name="Suezawa K."/>
            <person name="Otani M."/>
            <person name="Fukuda T."/>
            <person name="Manabe T."/>
            <person name="Gomi K."/>
            <person name="Tabuchi M."/>
            <person name="Akimitsu K."/>
            <person name="Kataoka I."/>
        </authorList>
    </citation>
    <scope>NUCLEOTIDE SEQUENCE [LARGE SCALE GENOMIC DNA]</scope>
    <source>
        <strain evidence="22">cv. Fuchu</strain>
    </source>
</reference>
<dbReference type="InterPro" id="IPR001611">
    <property type="entry name" value="Leu-rich_rpt"/>
</dbReference>
<feature type="domain" description="Protein kinase" evidence="20">
    <location>
        <begin position="694"/>
        <end position="971"/>
    </location>
</feature>
<dbReference type="PRINTS" id="PR00019">
    <property type="entry name" value="LEURICHRPT"/>
</dbReference>
<accession>A0A7J0G0X9</accession>
<dbReference type="GO" id="GO:0051707">
    <property type="term" value="P:response to other organism"/>
    <property type="evidence" value="ECO:0007669"/>
    <property type="project" value="UniProtKB-ARBA"/>
</dbReference>
<evidence type="ECO:0000256" key="15">
    <source>
        <dbReference type="ARBA" id="ARBA00023170"/>
    </source>
</evidence>
<proteinExistence type="predicted"/>
<dbReference type="PROSITE" id="PS00108">
    <property type="entry name" value="PROTEIN_KINASE_ST"/>
    <property type="match status" value="1"/>
</dbReference>
<keyword evidence="8" id="KW-0732">Signal</keyword>
<dbReference type="OrthoDB" id="2017114at2759"/>
<keyword evidence="14 19" id="KW-0472">Membrane</keyword>
<dbReference type="FunFam" id="3.80.10.10:FF:000400">
    <property type="entry name" value="Nuclear pore complex protein NUP107"/>
    <property type="match status" value="1"/>
</dbReference>
<keyword evidence="7 19" id="KW-0812">Transmembrane</keyword>
<keyword evidence="9" id="KW-0677">Repeat</keyword>
<evidence type="ECO:0000256" key="4">
    <source>
        <dbReference type="ARBA" id="ARBA00022553"/>
    </source>
</evidence>
<comment type="catalytic activity">
    <reaction evidence="17">
        <text>L-seryl-[protein] + ATP = O-phospho-L-seryl-[protein] + ADP + H(+)</text>
        <dbReference type="Rhea" id="RHEA:17989"/>
        <dbReference type="Rhea" id="RHEA-COMP:9863"/>
        <dbReference type="Rhea" id="RHEA-COMP:11604"/>
        <dbReference type="ChEBI" id="CHEBI:15378"/>
        <dbReference type="ChEBI" id="CHEBI:29999"/>
        <dbReference type="ChEBI" id="CHEBI:30616"/>
        <dbReference type="ChEBI" id="CHEBI:83421"/>
        <dbReference type="ChEBI" id="CHEBI:456216"/>
        <dbReference type="EC" id="2.7.11.1"/>
    </reaction>
</comment>
<dbReference type="InterPro" id="IPR011009">
    <property type="entry name" value="Kinase-like_dom_sf"/>
</dbReference>
<evidence type="ECO:0000256" key="10">
    <source>
        <dbReference type="ARBA" id="ARBA00022741"/>
    </source>
</evidence>
<dbReference type="Gene3D" id="1.10.510.10">
    <property type="entry name" value="Transferase(Phosphotransferase) domain 1"/>
    <property type="match status" value="1"/>
</dbReference>
<dbReference type="InterPro" id="IPR024788">
    <property type="entry name" value="Malectin-like_Carb-bd_dom"/>
</dbReference>
<evidence type="ECO:0000256" key="5">
    <source>
        <dbReference type="ARBA" id="ARBA00022614"/>
    </source>
</evidence>
<evidence type="ECO:0000256" key="2">
    <source>
        <dbReference type="ARBA" id="ARBA00012513"/>
    </source>
</evidence>
<dbReference type="SUPFAM" id="SSF56112">
    <property type="entry name" value="Protein kinase-like (PK-like)"/>
    <property type="match status" value="1"/>
</dbReference>
<dbReference type="AlphaFoldDB" id="A0A7J0G0X9"/>
<keyword evidence="11 21" id="KW-0418">Kinase</keyword>
<keyword evidence="15" id="KW-0675">Receptor</keyword>
<dbReference type="PROSITE" id="PS00107">
    <property type="entry name" value="PROTEIN_KINASE_ATP"/>
    <property type="match status" value="1"/>
</dbReference>
<dbReference type="InterPro" id="IPR008271">
    <property type="entry name" value="Ser/Thr_kinase_AS"/>
</dbReference>
<organism evidence="21 22">
    <name type="scientific">Actinidia rufa</name>
    <dbReference type="NCBI Taxonomy" id="165716"/>
    <lineage>
        <taxon>Eukaryota</taxon>
        <taxon>Viridiplantae</taxon>
        <taxon>Streptophyta</taxon>
        <taxon>Embryophyta</taxon>
        <taxon>Tracheophyta</taxon>
        <taxon>Spermatophyta</taxon>
        <taxon>Magnoliopsida</taxon>
        <taxon>eudicotyledons</taxon>
        <taxon>Gunneridae</taxon>
        <taxon>Pentapetalae</taxon>
        <taxon>asterids</taxon>
        <taxon>Ericales</taxon>
        <taxon>Actinidiaceae</taxon>
        <taxon>Actinidia</taxon>
    </lineage>
</organism>
<dbReference type="GO" id="GO:0006952">
    <property type="term" value="P:defense response"/>
    <property type="evidence" value="ECO:0007669"/>
    <property type="project" value="UniProtKB-ARBA"/>
</dbReference>
<keyword evidence="6" id="KW-0808">Transferase</keyword>
<evidence type="ECO:0000256" key="16">
    <source>
        <dbReference type="ARBA" id="ARBA00047899"/>
    </source>
</evidence>
<dbReference type="Pfam" id="PF13855">
    <property type="entry name" value="LRR_8"/>
    <property type="match status" value="1"/>
</dbReference>
<feature type="binding site" evidence="18">
    <location>
        <position position="722"/>
    </location>
    <ligand>
        <name>ATP</name>
        <dbReference type="ChEBI" id="CHEBI:30616"/>
    </ligand>
</feature>
<gene>
    <name evidence="21" type="ORF">Acr_16g0008440</name>
</gene>
<evidence type="ECO:0000313" key="22">
    <source>
        <dbReference type="Proteomes" id="UP000585474"/>
    </source>
</evidence>